<dbReference type="EMBL" id="JBANRG010000074">
    <property type="protein sequence ID" value="KAK7439195.1"/>
    <property type="molecule type" value="Genomic_DNA"/>
</dbReference>
<name>A0ABR1IVP8_9AGAR</name>
<evidence type="ECO:0000313" key="3">
    <source>
        <dbReference type="Proteomes" id="UP001498398"/>
    </source>
</evidence>
<reference evidence="2 3" key="1">
    <citation type="submission" date="2024-01" db="EMBL/GenBank/DDBJ databases">
        <title>A draft genome for the cacao thread blight pathogen Marasmiellus scandens.</title>
        <authorList>
            <person name="Baruah I.K."/>
            <person name="Leung J."/>
            <person name="Bukari Y."/>
            <person name="Amoako-Attah I."/>
            <person name="Meinhardt L.W."/>
            <person name="Bailey B.A."/>
            <person name="Cohen S.P."/>
        </authorList>
    </citation>
    <scope>NUCLEOTIDE SEQUENCE [LARGE SCALE GENOMIC DNA]</scope>
    <source>
        <strain evidence="2 3">GH-19</strain>
    </source>
</reference>
<comment type="caution">
    <text evidence="2">The sequence shown here is derived from an EMBL/GenBank/DDBJ whole genome shotgun (WGS) entry which is preliminary data.</text>
</comment>
<sequence length="264" mass="30551">MIARNDVKTETHKQQYQAAWTAILNFYGDERQMKWTRLKDGDVRCLSSEADCAWKSVWKVLGKKKRKEAKKATQEALIKDLTAAADDAELTREEIWARAGNGYQKTSWIWMQGGTGEMIDEERMRDSIRVEFCKAYARSQRWAEEVLLVREEMHQSLISLEAKARWWEIRANAPANDEFHAEGVAAYAHSQAAVMRTLLHRFMVLWKGHETLEEVEEEDKEENWDTLELLKGGDADGQDACDDEEQEDVDEDDGFLVEQEMGLD</sequence>
<evidence type="ECO:0000313" key="2">
    <source>
        <dbReference type="EMBL" id="KAK7439195.1"/>
    </source>
</evidence>
<protein>
    <submittedName>
        <fullName evidence="2">Uncharacterized protein</fullName>
    </submittedName>
</protein>
<proteinExistence type="predicted"/>
<gene>
    <name evidence="2" type="ORF">VKT23_017685</name>
</gene>
<organism evidence="2 3">
    <name type="scientific">Marasmiellus scandens</name>
    <dbReference type="NCBI Taxonomy" id="2682957"/>
    <lineage>
        <taxon>Eukaryota</taxon>
        <taxon>Fungi</taxon>
        <taxon>Dikarya</taxon>
        <taxon>Basidiomycota</taxon>
        <taxon>Agaricomycotina</taxon>
        <taxon>Agaricomycetes</taxon>
        <taxon>Agaricomycetidae</taxon>
        <taxon>Agaricales</taxon>
        <taxon>Marasmiineae</taxon>
        <taxon>Omphalotaceae</taxon>
        <taxon>Marasmiellus</taxon>
    </lineage>
</organism>
<feature type="compositionally biased region" description="Acidic residues" evidence="1">
    <location>
        <begin position="236"/>
        <end position="264"/>
    </location>
</feature>
<feature type="region of interest" description="Disordered" evidence="1">
    <location>
        <begin position="230"/>
        <end position="264"/>
    </location>
</feature>
<keyword evidence="3" id="KW-1185">Reference proteome</keyword>
<dbReference type="Proteomes" id="UP001498398">
    <property type="component" value="Unassembled WGS sequence"/>
</dbReference>
<accession>A0ABR1IVP8</accession>
<evidence type="ECO:0000256" key="1">
    <source>
        <dbReference type="SAM" id="MobiDB-lite"/>
    </source>
</evidence>